<proteinExistence type="predicted"/>
<dbReference type="InterPro" id="IPR023393">
    <property type="entry name" value="START-like_dom_sf"/>
</dbReference>
<sequence length="50" mass="5535">MHAPDGTDYPNESRFVEIIEPTRIVFDHLAAPIFQTIQALAPVEEGGLLD</sequence>
<dbReference type="SUPFAM" id="SSF55961">
    <property type="entry name" value="Bet v1-like"/>
    <property type="match status" value="1"/>
</dbReference>
<dbReference type="Proteomes" id="UP000004358">
    <property type="component" value="Unassembled WGS sequence"/>
</dbReference>
<accession>A4A316</accession>
<evidence type="ECO:0000313" key="2">
    <source>
        <dbReference type="Proteomes" id="UP000004358"/>
    </source>
</evidence>
<name>A4A316_9BACT</name>
<organism evidence="1 2">
    <name type="scientific">Blastopirellula marina DSM 3645</name>
    <dbReference type="NCBI Taxonomy" id="314230"/>
    <lineage>
        <taxon>Bacteria</taxon>
        <taxon>Pseudomonadati</taxon>
        <taxon>Planctomycetota</taxon>
        <taxon>Planctomycetia</taxon>
        <taxon>Pirellulales</taxon>
        <taxon>Pirellulaceae</taxon>
        <taxon>Blastopirellula</taxon>
    </lineage>
</organism>
<dbReference type="EMBL" id="AANZ01000061">
    <property type="protein sequence ID" value="EAQ76837.1"/>
    <property type="molecule type" value="Genomic_DNA"/>
</dbReference>
<comment type="caution">
    <text evidence="1">The sequence shown here is derived from an EMBL/GenBank/DDBJ whole genome shotgun (WGS) entry which is preliminary data.</text>
</comment>
<gene>
    <name evidence="1" type="ORF">DSM3645_17901</name>
</gene>
<evidence type="ECO:0000313" key="1">
    <source>
        <dbReference type="EMBL" id="EAQ76837.1"/>
    </source>
</evidence>
<dbReference type="HOGENOM" id="CLU_3115111_0_0_0"/>
<dbReference type="AlphaFoldDB" id="A4A316"/>
<protein>
    <submittedName>
        <fullName evidence="1">Uncharacterized protein</fullName>
    </submittedName>
</protein>
<dbReference type="Gene3D" id="3.30.530.20">
    <property type="match status" value="1"/>
</dbReference>
<reference evidence="1 2" key="1">
    <citation type="submission" date="2006-02" db="EMBL/GenBank/DDBJ databases">
        <authorList>
            <person name="Amann R."/>
            <person name="Ferriera S."/>
            <person name="Johnson J."/>
            <person name="Kravitz S."/>
            <person name="Halpern A."/>
            <person name="Remington K."/>
            <person name="Beeson K."/>
            <person name="Tran B."/>
            <person name="Rogers Y.-H."/>
            <person name="Friedman R."/>
            <person name="Venter J.C."/>
        </authorList>
    </citation>
    <scope>NUCLEOTIDE SEQUENCE [LARGE SCALE GENOMIC DNA]</scope>
    <source>
        <strain evidence="1 2">DSM 3645</strain>
    </source>
</reference>